<keyword evidence="2" id="KW-0677">Repeat</keyword>
<dbReference type="EMBL" id="CAJZBQ010000003">
    <property type="protein sequence ID" value="CAG9310910.1"/>
    <property type="molecule type" value="Genomic_DNA"/>
</dbReference>
<dbReference type="PANTHER" id="PTHR10857:SF106">
    <property type="entry name" value="C2 DOMAIN-CONTAINING PROTEIN"/>
    <property type="match status" value="1"/>
</dbReference>
<dbReference type="PROSITE" id="PS50004">
    <property type="entry name" value="C2"/>
    <property type="match status" value="1"/>
</dbReference>
<dbReference type="InterPro" id="IPR000008">
    <property type="entry name" value="C2_dom"/>
</dbReference>
<gene>
    <name evidence="5" type="ORF">BSTOLATCC_MIC2624</name>
</gene>
<dbReference type="CDD" id="cd04047">
    <property type="entry name" value="C2B_Copine"/>
    <property type="match status" value="1"/>
</dbReference>
<dbReference type="GO" id="GO:0005544">
    <property type="term" value="F:calcium-dependent phospholipid binding"/>
    <property type="evidence" value="ECO:0007669"/>
    <property type="project" value="InterPro"/>
</dbReference>
<evidence type="ECO:0000256" key="2">
    <source>
        <dbReference type="ARBA" id="ARBA00022737"/>
    </source>
</evidence>
<dbReference type="PANTHER" id="PTHR10857">
    <property type="entry name" value="COPINE"/>
    <property type="match status" value="1"/>
</dbReference>
<dbReference type="InterPro" id="IPR037768">
    <property type="entry name" value="C2B_Copine"/>
</dbReference>
<organism evidence="5 6">
    <name type="scientific">Blepharisma stoltei</name>
    <dbReference type="NCBI Taxonomy" id="1481888"/>
    <lineage>
        <taxon>Eukaryota</taxon>
        <taxon>Sar</taxon>
        <taxon>Alveolata</taxon>
        <taxon>Ciliophora</taxon>
        <taxon>Postciliodesmatophora</taxon>
        <taxon>Heterotrichea</taxon>
        <taxon>Heterotrichida</taxon>
        <taxon>Blepharismidae</taxon>
        <taxon>Blepharisma</taxon>
    </lineage>
</organism>
<dbReference type="InterPro" id="IPR036465">
    <property type="entry name" value="vWFA_dom_sf"/>
</dbReference>
<reference evidence="5" key="1">
    <citation type="submission" date="2021-09" db="EMBL/GenBank/DDBJ databases">
        <authorList>
            <consortium name="AG Swart"/>
            <person name="Singh M."/>
            <person name="Singh A."/>
            <person name="Seah K."/>
            <person name="Emmerich C."/>
        </authorList>
    </citation>
    <scope>NUCLEOTIDE SEQUENCE</scope>
    <source>
        <strain evidence="5">ATCC30299</strain>
    </source>
</reference>
<dbReference type="SUPFAM" id="SSF49562">
    <property type="entry name" value="C2 domain (Calcium/lipid-binding domain, CaLB)"/>
    <property type="match status" value="2"/>
</dbReference>
<dbReference type="GO" id="GO:0071277">
    <property type="term" value="P:cellular response to calcium ion"/>
    <property type="evidence" value="ECO:0007669"/>
    <property type="project" value="TreeGrafter"/>
</dbReference>
<feature type="domain" description="VWFA" evidence="4">
    <location>
        <begin position="296"/>
        <end position="513"/>
    </location>
</feature>
<dbReference type="Pfam" id="PF00168">
    <property type="entry name" value="C2"/>
    <property type="match status" value="2"/>
</dbReference>
<dbReference type="InterPro" id="IPR002035">
    <property type="entry name" value="VWF_A"/>
</dbReference>
<dbReference type="InterPro" id="IPR045052">
    <property type="entry name" value="Copine"/>
</dbReference>
<dbReference type="InterPro" id="IPR010734">
    <property type="entry name" value="Copine_C"/>
</dbReference>
<dbReference type="SMART" id="SM00327">
    <property type="entry name" value="VWA"/>
    <property type="match status" value="1"/>
</dbReference>
<dbReference type="Proteomes" id="UP001162131">
    <property type="component" value="Unassembled WGS sequence"/>
</dbReference>
<keyword evidence="6" id="KW-1185">Reference proteome</keyword>
<dbReference type="SUPFAM" id="SSF53300">
    <property type="entry name" value="vWA-like"/>
    <property type="match status" value="1"/>
</dbReference>
<evidence type="ECO:0000313" key="5">
    <source>
        <dbReference type="EMBL" id="CAG9310910.1"/>
    </source>
</evidence>
<proteinExistence type="inferred from homology"/>
<feature type="domain" description="C2" evidence="3">
    <location>
        <begin position="133"/>
        <end position="256"/>
    </location>
</feature>
<comment type="similarity">
    <text evidence="1">Belongs to the copine family.</text>
</comment>
<dbReference type="Gene3D" id="2.60.40.150">
    <property type="entry name" value="C2 domain"/>
    <property type="match status" value="2"/>
</dbReference>
<sequence>MQQTHIVLQLNICKMEAKKLKSPTSNLDIHVSSTLLVPATNIYCEAKIQTCPKQTWSPLGETEVIYDSQSLQWITPIKAIYKFQALQYIRFNIFQKDNENDKRHIGLATVTLAKLVGSPQLEFELKSLETNEVVGSISLYAEEEISCKEKVLLTLRGAHLDDLDTFSKSDPFLKIYREHSGDWILIHTTEVIDDCLDPQWNPIMLEMNELCRGDLETMIKFECFDFDSETDFELIGVGTCKAGQLLEKGFNFPLINHEKQRKNKKYRDSGEVFVEDVTVTQADTFIDYIRAGMNLNLTFAIDFTASNLLPSNNNSLHYINPDPNYKNEYQNAIELIGKCLKEYDSDNKLAAFGFGGIPSWIGITSHCFPLNENEANPYVEGYEGILEAYKQSLSKITLDGPTVFNEVLQSEFKIINESDAKTYHILVIITDGDYSDIRETTRSIVEASEKPLSIIIVGVGWDFFDKLVALDSDSALLKDDRGRKAVRDIVQFVQYRQYKNEPELLAKEVLKEIPKQIMKYMKQHGVQPSNLTSIV</sequence>
<dbReference type="InterPro" id="IPR035892">
    <property type="entry name" value="C2_domain_sf"/>
</dbReference>
<dbReference type="SMART" id="SM00239">
    <property type="entry name" value="C2"/>
    <property type="match status" value="2"/>
</dbReference>
<name>A0AAU9IAG4_9CILI</name>
<dbReference type="AlphaFoldDB" id="A0AAU9IAG4"/>
<evidence type="ECO:0000259" key="3">
    <source>
        <dbReference type="PROSITE" id="PS50004"/>
    </source>
</evidence>
<evidence type="ECO:0008006" key="7">
    <source>
        <dbReference type="Google" id="ProtNLM"/>
    </source>
</evidence>
<dbReference type="GO" id="GO:0005886">
    <property type="term" value="C:plasma membrane"/>
    <property type="evidence" value="ECO:0007669"/>
    <property type="project" value="TreeGrafter"/>
</dbReference>
<protein>
    <recommendedName>
        <fullName evidence="7">Copine-8</fullName>
    </recommendedName>
</protein>
<comment type="caution">
    <text evidence="5">The sequence shown here is derived from an EMBL/GenBank/DDBJ whole genome shotgun (WGS) entry which is preliminary data.</text>
</comment>
<evidence type="ECO:0000259" key="4">
    <source>
        <dbReference type="PROSITE" id="PS50234"/>
    </source>
</evidence>
<dbReference type="Pfam" id="PF07002">
    <property type="entry name" value="Copine"/>
    <property type="match status" value="1"/>
</dbReference>
<evidence type="ECO:0000313" key="6">
    <source>
        <dbReference type="Proteomes" id="UP001162131"/>
    </source>
</evidence>
<evidence type="ECO:0000256" key="1">
    <source>
        <dbReference type="ARBA" id="ARBA00009048"/>
    </source>
</evidence>
<accession>A0AAU9IAG4</accession>
<dbReference type="PROSITE" id="PS50234">
    <property type="entry name" value="VWFA"/>
    <property type="match status" value="1"/>
</dbReference>